<sequence length="112" mass="12158">MEANHLRHGHGEHSVGVGVLQIAFAGKGQLAEIIYAMDVPGSHALPLHQAAVMRHIGPDAGDLPAQPFTLQLLKRPARQGLQLRLIAAVRRLHPLLSLWVSSTRVSTERLST</sequence>
<dbReference type="AlphaFoldDB" id="A0A645EG94"/>
<organism evidence="1">
    <name type="scientific">bioreactor metagenome</name>
    <dbReference type="NCBI Taxonomy" id="1076179"/>
    <lineage>
        <taxon>unclassified sequences</taxon>
        <taxon>metagenomes</taxon>
        <taxon>ecological metagenomes</taxon>
    </lineage>
</organism>
<accession>A0A645EG94</accession>
<proteinExistence type="predicted"/>
<name>A0A645EG94_9ZZZZ</name>
<dbReference type="EMBL" id="VSSQ01045723">
    <property type="protein sequence ID" value="MPM99632.1"/>
    <property type="molecule type" value="Genomic_DNA"/>
</dbReference>
<reference evidence="1" key="1">
    <citation type="submission" date="2019-08" db="EMBL/GenBank/DDBJ databases">
        <authorList>
            <person name="Kucharzyk K."/>
            <person name="Murdoch R.W."/>
            <person name="Higgins S."/>
            <person name="Loffler F."/>
        </authorList>
    </citation>
    <scope>NUCLEOTIDE SEQUENCE</scope>
</reference>
<comment type="caution">
    <text evidence="1">The sequence shown here is derived from an EMBL/GenBank/DDBJ whole genome shotgun (WGS) entry which is preliminary data.</text>
</comment>
<evidence type="ECO:0000313" key="1">
    <source>
        <dbReference type="EMBL" id="MPM99632.1"/>
    </source>
</evidence>
<gene>
    <name evidence="1" type="ORF">SDC9_146824</name>
</gene>
<protein>
    <submittedName>
        <fullName evidence="1">Uncharacterized protein</fullName>
    </submittedName>
</protein>